<feature type="region of interest" description="Disordered" evidence="1">
    <location>
        <begin position="117"/>
        <end position="151"/>
    </location>
</feature>
<dbReference type="EMBL" id="BQNB010013355">
    <property type="protein sequence ID" value="GJT14917.1"/>
    <property type="molecule type" value="Genomic_DNA"/>
</dbReference>
<reference evidence="2" key="2">
    <citation type="submission" date="2022-01" db="EMBL/GenBank/DDBJ databases">
        <authorList>
            <person name="Yamashiro T."/>
            <person name="Shiraishi A."/>
            <person name="Satake H."/>
            <person name="Nakayama K."/>
        </authorList>
    </citation>
    <scope>NUCLEOTIDE SEQUENCE</scope>
</reference>
<feature type="compositionally biased region" description="Polar residues" evidence="1">
    <location>
        <begin position="117"/>
        <end position="126"/>
    </location>
</feature>
<name>A0ABQ5BM77_9ASTR</name>
<keyword evidence="3" id="KW-1185">Reference proteome</keyword>
<proteinExistence type="predicted"/>
<accession>A0ABQ5BM77</accession>
<protein>
    <submittedName>
        <fullName evidence="2">Uncharacterized protein</fullName>
    </submittedName>
</protein>
<gene>
    <name evidence="2" type="ORF">Tco_0873623</name>
</gene>
<feature type="compositionally biased region" description="Polar residues" evidence="1">
    <location>
        <begin position="140"/>
        <end position="151"/>
    </location>
</feature>
<evidence type="ECO:0000313" key="2">
    <source>
        <dbReference type="EMBL" id="GJT14917.1"/>
    </source>
</evidence>
<reference evidence="2" key="1">
    <citation type="journal article" date="2022" name="Int. J. Mol. Sci.">
        <title>Draft Genome of Tanacetum Coccineum: Genomic Comparison of Closely Related Tanacetum-Family Plants.</title>
        <authorList>
            <person name="Yamashiro T."/>
            <person name="Shiraishi A."/>
            <person name="Nakayama K."/>
            <person name="Satake H."/>
        </authorList>
    </citation>
    <scope>NUCLEOTIDE SEQUENCE</scope>
</reference>
<evidence type="ECO:0000313" key="3">
    <source>
        <dbReference type="Proteomes" id="UP001151760"/>
    </source>
</evidence>
<organism evidence="2 3">
    <name type="scientific">Tanacetum coccineum</name>
    <dbReference type="NCBI Taxonomy" id="301880"/>
    <lineage>
        <taxon>Eukaryota</taxon>
        <taxon>Viridiplantae</taxon>
        <taxon>Streptophyta</taxon>
        <taxon>Embryophyta</taxon>
        <taxon>Tracheophyta</taxon>
        <taxon>Spermatophyta</taxon>
        <taxon>Magnoliopsida</taxon>
        <taxon>eudicotyledons</taxon>
        <taxon>Gunneridae</taxon>
        <taxon>Pentapetalae</taxon>
        <taxon>asterids</taxon>
        <taxon>campanulids</taxon>
        <taxon>Asterales</taxon>
        <taxon>Asteraceae</taxon>
        <taxon>Asteroideae</taxon>
        <taxon>Anthemideae</taxon>
        <taxon>Anthemidinae</taxon>
        <taxon>Tanacetum</taxon>
    </lineage>
</organism>
<dbReference type="Proteomes" id="UP001151760">
    <property type="component" value="Unassembled WGS sequence"/>
</dbReference>
<evidence type="ECO:0000256" key="1">
    <source>
        <dbReference type="SAM" id="MobiDB-lite"/>
    </source>
</evidence>
<comment type="caution">
    <text evidence="2">The sequence shown here is derived from an EMBL/GenBank/DDBJ whole genome shotgun (WGS) entry which is preliminary data.</text>
</comment>
<sequence>MITIWAFSVGYEGYLWVCEFLTYLEAVGQGRPVNFGGHVRSGPEPQLLTPETLSSGLVPNAPSPTPYVPPTKKDWEILFPPMFDEYFNPPPSVAFLVPVVVAPVAANLTGSPYSTTIDQDAPSTKLNSKESSSRDVIPTNVHSVNQPPEHL</sequence>